<dbReference type="CDD" id="cd01189">
    <property type="entry name" value="INT_ICEBs1_C_like"/>
    <property type="match status" value="1"/>
</dbReference>
<dbReference type="InterPro" id="IPR010998">
    <property type="entry name" value="Integrase_recombinase_N"/>
</dbReference>
<dbReference type="InterPro" id="IPR002104">
    <property type="entry name" value="Integrase_catalytic"/>
</dbReference>
<evidence type="ECO:0000313" key="8">
    <source>
        <dbReference type="EMBL" id="ASE35359.1"/>
    </source>
</evidence>
<dbReference type="SUPFAM" id="SSF56349">
    <property type="entry name" value="DNA breaking-rejoining enzymes"/>
    <property type="match status" value="1"/>
</dbReference>
<evidence type="ECO:0000313" key="9">
    <source>
        <dbReference type="Proteomes" id="UP000197058"/>
    </source>
</evidence>
<dbReference type="Gene3D" id="1.10.150.130">
    <property type="match status" value="1"/>
</dbReference>
<evidence type="ECO:0000256" key="1">
    <source>
        <dbReference type="ARBA" id="ARBA00008857"/>
    </source>
</evidence>
<sequence length="407" mass="47129">MWCEAFTNKHNVVQYRFYEKYKDPLTDKWKRVSVVMNKNGKQSQKEAQKRLNERIQEKLNDKTPSTLKTLTFHQACDEWLNHYKKHSGSKETTIKEKQSNIRTVKKAIKSDILIIKITHTYLQRIIDNWANSGTMGRSHIQALMIGIRSVFKYIDKYYGQLELSLLDRVDVPKKAITRDELQAKRENYLEDNELKELLECFDYLIKNKKHSGRKRNYAMVKSIVEFQVNNGMRIGELLAIKTENIDIEGKTLLIDGTIVWKKDNETGAFGVKETTKTLASYRTIGLTSQSIKLLKSIILDNKKENQWNDKFIDRGYIFTNTAGSPIDLNKVNNIIAEAVEISSISKRVTTHTLRHTHISTLAQLGINLKAIQDRVGHSDYKTTLAIYTHVTDKMAQDMMNKLEVVQK</sequence>
<comment type="similarity">
    <text evidence="1">Belongs to the 'phage' integrase family.</text>
</comment>
<evidence type="ECO:0000256" key="5">
    <source>
        <dbReference type="PROSITE-ProRule" id="PRU01248"/>
    </source>
</evidence>
<feature type="domain" description="Core-binding (CB)" evidence="7">
    <location>
        <begin position="70"/>
        <end position="155"/>
    </location>
</feature>
<proteinExistence type="inferred from homology"/>
<organism evidence="8 9">
    <name type="scientific">Mammaliicoccus sciuri</name>
    <name type="common">Staphylococcus sciuri</name>
    <dbReference type="NCBI Taxonomy" id="1296"/>
    <lineage>
        <taxon>Bacteria</taxon>
        <taxon>Bacillati</taxon>
        <taxon>Bacillota</taxon>
        <taxon>Bacilli</taxon>
        <taxon>Bacillales</taxon>
        <taxon>Staphylococcaceae</taxon>
        <taxon>Mammaliicoccus</taxon>
    </lineage>
</organism>
<dbReference type="PROSITE" id="PS51898">
    <property type="entry name" value="TYR_RECOMBINASE"/>
    <property type="match status" value="1"/>
</dbReference>
<dbReference type="RefSeq" id="WP_088592617.1">
    <property type="nucleotide sequence ID" value="NZ_CP022046.2"/>
</dbReference>
<dbReference type="InterPro" id="IPR013762">
    <property type="entry name" value="Integrase-like_cat_sf"/>
</dbReference>
<dbReference type="Pfam" id="PF14659">
    <property type="entry name" value="Phage_int_SAM_3"/>
    <property type="match status" value="1"/>
</dbReference>
<dbReference type="EMBL" id="CP022046">
    <property type="protein sequence ID" value="ASE35359.1"/>
    <property type="molecule type" value="Genomic_DNA"/>
</dbReference>
<evidence type="ECO:0000256" key="4">
    <source>
        <dbReference type="ARBA" id="ARBA00023172"/>
    </source>
</evidence>
<dbReference type="Pfam" id="PF00589">
    <property type="entry name" value="Phage_integrase"/>
    <property type="match status" value="1"/>
</dbReference>
<accession>A0AAI8DJS6</accession>
<dbReference type="GO" id="GO:0006310">
    <property type="term" value="P:DNA recombination"/>
    <property type="evidence" value="ECO:0007669"/>
    <property type="project" value="UniProtKB-KW"/>
</dbReference>
<evidence type="ECO:0000256" key="3">
    <source>
        <dbReference type="ARBA" id="ARBA00023125"/>
    </source>
</evidence>
<dbReference type="GO" id="GO:0015074">
    <property type="term" value="P:DNA integration"/>
    <property type="evidence" value="ECO:0007669"/>
    <property type="project" value="InterPro"/>
</dbReference>
<keyword evidence="4" id="KW-0233">DNA recombination</keyword>
<keyword evidence="2" id="KW-0229">DNA integration</keyword>
<dbReference type="GO" id="GO:0003677">
    <property type="term" value="F:DNA binding"/>
    <property type="evidence" value="ECO:0007669"/>
    <property type="project" value="UniProtKB-UniRule"/>
</dbReference>
<evidence type="ECO:0000256" key="2">
    <source>
        <dbReference type="ARBA" id="ARBA00022908"/>
    </source>
</evidence>
<keyword evidence="3 5" id="KW-0238">DNA-binding</keyword>
<dbReference type="InterPro" id="IPR011010">
    <property type="entry name" value="DNA_brk_join_enz"/>
</dbReference>
<dbReference type="InterPro" id="IPR004107">
    <property type="entry name" value="Integrase_SAM-like_N"/>
</dbReference>
<protein>
    <submittedName>
        <fullName evidence="8">Site-specific integrase</fullName>
    </submittedName>
</protein>
<name>A0AAI8DJS6_MAMSC</name>
<dbReference type="PANTHER" id="PTHR30349">
    <property type="entry name" value="PHAGE INTEGRASE-RELATED"/>
    <property type="match status" value="1"/>
</dbReference>
<dbReference type="InterPro" id="IPR050090">
    <property type="entry name" value="Tyrosine_recombinase_XerCD"/>
</dbReference>
<dbReference type="InterPro" id="IPR044068">
    <property type="entry name" value="CB"/>
</dbReference>
<evidence type="ECO:0000259" key="7">
    <source>
        <dbReference type="PROSITE" id="PS51900"/>
    </source>
</evidence>
<dbReference type="AlphaFoldDB" id="A0AAI8DJS6"/>
<dbReference type="Proteomes" id="UP000197058">
    <property type="component" value="Chromosome"/>
</dbReference>
<feature type="domain" description="Tyr recombinase" evidence="6">
    <location>
        <begin position="184"/>
        <end position="400"/>
    </location>
</feature>
<dbReference type="Gene3D" id="1.10.443.10">
    <property type="entry name" value="Intergrase catalytic core"/>
    <property type="match status" value="1"/>
</dbReference>
<dbReference type="KEGG" id="sscu:CEP64_12420"/>
<dbReference type="PANTHER" id="PTHR30349:SF64">
    <property type="entry name" value="PROPHAGE INTEGRASE INTD-RELATED"/>
    <property type="match status" value="1"/>
</dbReference>
<reference evidence="9" key="1">
    <citation type="submission" date="2017-06" db="EMBL/GenBank/DDBJ databases">
        <title>FDA dAtabase for Regulatory Grade micrObial Sequences (FDA-ARGOS): Supporting development and validation of Infectious Disease Dx tests.</title>
        <authorList>
            <person name="Goldberg B."/>
            <person name="Campos J."/>
            <person name="Tallon L."/>
            <person name="Sadzewicz L."/>
            <person name="Sengamalay N."/>
            <person name="Ott S."/>
            <person name="Godinez A."/>
            <person name="Nagaraj S."/>
            <person name="Vavikolanu K."/>
            <person name="Nadendla S."/>
            <person name="George J."/>
            <person name="Geyer C."/>
            <person name="Sichtig H."/>
        </authorList>
    </citation>
    <scope>NUCLEOTIDE SEQUENCE [LARGE SCALE GENOMIC DNA]</scope>
    <source>
        <strain evidence="9">FDAARGOS_285</strain>
    </source>
</reference>
<dbReference type="PROSITE" id="PS51900">
    <property type="entry name" value="CB"/>
    <property type="match status" value="1"/>
</dbReference>
<gene>
    <name evidence="8" type="ORF">CEP64_12420</name>
</gene>
<evidence type="ECO:0000259" key="6">
    <source>
        <dbReference type="PROSITE" id="PS51898"/>
    </source>
</evidence>